<sequence length="630" mass="70776">MEDNEKEQVDGWTEGSDRTYEVVDPAGESIFANSGATSNELPPSSYTESKEQNTEQFPEQAPCQNYEYEDMSQEYSSGSVVPGSGLKRPVPIVPTPRQLNMADNPSEQKEEEEYEEEEEEVEEGTEEAVDHDYGGYNVLPLYSLDVENYMANAFYTSNQLSHHHLEEIKESNTGKEEEGEAKEEEEGGAEEVVGQDYGGYNVYSLDVEHYMANAFYTSNLPLHRHHEEMTEESNAGKEEEEGEEEEDEGGAEEVAGQDYGGYNVYSLDVEHYMANAFYTSNLPLHRHHEEMKGKQCREGRREEEEEEEEDEEEAGEGAEEVAGQDYGGYNVYSLDVEHYMANAFYTSNLPLHRHHEEMKESNAGKEEEEGEEEEEEGGVEENVGQDYGGYNVLPLYSLDGGHYKANSFYTSNQPSHHPFAEIERSNTEQLPNEGSEEGVRKHENVDVEHVNVNVYTPGTPSPRLDIGDHTVELPSDGDPYSNADPNPDECYTSKDTSGDEERMSSGCCYKVRELPSDGDPYSNADPNPDECYTSKDTSGDEERMSSGCCYKVRDRLKDMWNSLKSISPSGVLCKVKNSIWVVLVLGLLLISGVVTAVFLVTRSWQPNPGFKLSHYLCLMQAVYVLMDSAV</sequence>
<keyword evidence="2" id="KW-0812">Transmembrane</keyword>
<protein>
    <submittedName>
        <fullName evidence="3">Uncharacterized protein</fullName>
    </submittedName>
</protein>
<evidence type="ECO:0000256" key="1">
    <source>
        <dbReference type="SAM" id="MobiDB-lite"/>
    </source>
</evidence>
<gene>
    <name evidence="3" type="ORF">BRAFLDRAFT_72059</name>
</gene>
<feature type="compositionally biased region" description="Acidic residues" evidence="1">
    <location>
        <begin position="366"/>
        <end position="379"/>
    </location>
</feature>
<feature type="compositionally biased region" description="Acidic residues" evidence="1">
    <location>
        <begin position="238"/>
        <end position="251"/>
    </location>
</feature>
<feature type="transmembrane region" description="Helical" evidence="2">
    <location>
        <begin position="579"/>
        <end position="600"/>
    </location>
</feature>
<accession>C3XPF8</accession>
<feature type="region of interest" description="Disordered" evidence="1">
    <location>
        <begin position="1"/>
        <end position="128"/>
    </location>
</feature>
<dbReference type="InParanoid" id="C3XPF8"/>
<feature type="region of interest" description="Disordered" evidence="1">
    <location>
        <begin position="226"/>
        <end position="257"/>
    </location>
</feature>
<feature type="compositionally biased region" description="Basic and acidic residues" evidence="1">
    <location>
        <begin position="356"/>
        <end position="365"/>
    </location>
</feature>
<feature type="compositionally biased region" description="Acidic residues" evidence="1">
    <location>
        <begin position="303"/>
        <end position="319"/>
    </location>
</feature>
<feature type="compositionally biased region" description="Polar residues" evidence="1">
    <location>
        <begin position="31"/>
        <end position="47"/>
    </location>
</feature>
<keyword evidence="2" id="KW-0472">Membrane</keyword>
<reference evidence="3" key="1">
    <citation type="journal article" date="2008" name="Nature">
        <title>The amphioxus genome and the evolution of the chordate karyotype.</title>
        <authorList>
            <consortium name="US DOE Joint Genome Institute (JGI-PGF)"/>
            <person name="Putnam N.H."/>
            <person name="Butts T."/>
            <person name="Ferrier D.E.K."/>
            <person name="Furlong R.F."/>
            <person name="Hellsten U."/>
            <person name="Kawashima T."/>
            <person name="Robinson-Rechavi M."/>
            <person name="Shoguchi E."/>
            <person name="Terry A."/>
            <person name="Yu J.-K."/>
            <person name="Benito-Gutierrez E.L."/>
            <person name="Dubchak I."/>
            <person name="Garcia-Fernandez J."/>
            <person name="Gibson-Brown J.J."/>
            <person name="Grigoriev I.V."/>
            <person name="Horton A.C."/>
            <person name="de Jong P.J."/>
            <person name="Jurka J."/>
            <person name="Kapitonov V.V."/>
            <person name="Kohara Y."/>
            <person name="Kuroki Y."/>
            <person name="Lindquist E."/>
            <person name="Lucas S."/>
            <person name="Osoegawa K."/>
            <person name="Pennacchio L.A."/>
            <person name="Salamov A.A."/>
            <person name="Satou Y."/>
            <person name="Sauka-Spengler T."/>
            <person name="Schmutz J."/>
            <person name="Shin-I T."/>
            <person name="Toyoda A."/>
            <person name="Bronner-Fraser M."/>
            <person name="Fujiyama A."/>
            <person name="Holland L.Z."/>
            <person name="Holland P.W.H."/>
            <person name="Satoh N."/>
            <person name="Rokhsar D.S."/>
        </authorList>
    </citation>
    <scope>NUCLEOTIDE SEQUENCE [LARGE SCALE GENOMIC DNA]</scope>
    <source>
        <strain evidence="3">S238N-H82</strain>
        <tissue evidence="3">Testes</tissue>
    </source>
</reference>
<feature type="region of interest" description="Disordered" evidence="1">
    <location>
        <begin position="289"/>
        <end position="324"/>
    </location>
</feature>
<feature type="region of interest" description="Disordered" evidence="1">
    <location>
        <begin position="453"/>
        <end position="503"/>
    </location>
</feature>
<feature type="compositionally biased region" description="Acidic residues" evidence="1">
    <location>
        <begin position="177"/>
        <end position="189"/>
    </location>
</feature>
<dbReference type="EMBL" id="GG666451">
    <property type="protein sequence ID" value="EEN69829.1"/>
    <property type="molecule type" value="Genomic_DNA"/>
</dbReference>
<evidence type="ECO:0000313" key="3">
    <source>
        <dbReference type="EMBL" id="EEN69829.1"/>
    </source>
</evidence>
<evidence type="ECO:0000256" key="2">
    <source>
        <dbReference type="SAM" id="Phobius"/>
    </source>
</evidence>
<feature type="compositionally biased region" description="Basic and acidic residues" evidence="1">
    <location>
        <begin position="289"/>
        <end position="302"/>
    </location>
</feature>
<feature type="region of interest" description="Disordered" evidence="1">
    <location>
        <begin position="356"/>
        <end position="386"/>
    </location>
</feature>
<feature type="region of interest" description="Disordered" evidence="1">
    <location>
        <begin position="169"/>
        <end position="192"/>
    </location>
</feature>
<proteinExistence type="predicted"/>
<feature type="compositionally biased region" description="Acidic residues" evidence="1">
    <location>
        <begin position="109"/>
        <end position="127"/>
    </location>
</feature>
<feature type="region of interest" description="Disordered" evidence="1">
    <location>
        <begin position="518"/>
        <end position="544"/>
    </location>
</feature>
<organism evidence="3">
    <name type="scientific">Branchiostoma floridae</name>
    <name type="common">Florida lancelet</name>
    <name type="synonym">Amphioxus</name>
    <dbReference type="NCBI Taxonomy" id="7739"/>
    <lineage>
        <taxon>Eukaryota</taxon>
        <taxon>Metazoa</taxon>
        <taxon>Chordata</taxon>
        <taxon>Cephalochordata</taxon>
        <taxon>Leptocardii</taxon>
        <taxon>Amphioxiformes</taxon>
        <taxon>Branchiostomatidae</taxon>
        <taxon>Branchiostoma</taxon>
    </lineage>
</organism>
<name>C3XPF8_BRAFL</name>
<dbReference type="AlphaFoldDB" id="C3XPF8"/>
<keyword evidence="2" id="KW-1133">Transmembrane helix</keyword>